<evidence type="ECO:0000313" key="2">
    <source>
        <dbReference type="Proteomes" id="UP000187367"/>
    </source>
</evidence>
<dbReference type="OrthoDB" id="2937970at2"/>
<gene>
    <name evidence="1" type="ORF">BW143_17315</name>
</gene>
<dbReference type="GeneID" id="92789054"/>
<organism evidence="1 2">
    <name type="scientific">Bacillus swezeyi</name>
    <dbReference type="NCBI Taxonomy" id="1925020"/>
    <lineage>
        <taxon>Bacteria</taxon>
        <taxon>Bacillati</taxon>
        <taxon>Bacillota</taxon>
        <taxon>Bacilli</taxon>
        <taxon>Bacillales</taxon>
        <taxon>Bacillaceae</taxon>
        <taxon>Bacillus</taxon>
    </lineage>
</organism>
<keyword evidence="2" id="KW-1185">Reference proteome</keyword>
<evidence type="ECO:0000313" key="1">
    <source>
        <dbReference type="EMBL" id="OMI01453.1"/>
    </source>
</evidence>
<dbReference type="RefSeq" id="WP_076760326.1">
    <property type="nucleotide sequence ID" value="NZ_CP133085.1"/>
</dbReference>
<proteinExistence type="predicted"/>
<evidence type="ECO:0008006" key="3">
    <source>
        <dbReference type="Google" id="ProtNLM"/>
    </source>
</evidence>
<dbReference type="EMBL" id="MTJL01000036">
    <property type="protein sequence ID" value="OMI01453.1"/>
    <property type="molecule type" value="Genomic_DNA"/>
</dbReference>
<dbReference type="InterPro" id="IPR019618">
    <property type="entry name" value="Spore_germination_GerPA"/>
</dbReference>
<reference evidence="1 2" key="1">
    <citation type="submission" date="2017-01" db="EMBL/GenBank/DDBJ databases">
        <title>Bacillus phylogenomics.</title>
        <authorList>
            <person name="Dunlap C."/>
        </authorList>
    </citation>
    <scope>NUCLEOTIDE SEQUENCE [LARGE SCALE GENOMIC DNA]</scope>
    <source>
        <strain evidence="1 2">NRRL B-41282</strain>
    </source>
</reference>
<protein>
    <recommendedName>
        <fullName evidence="3">Spore germination protein</fullName>
    </recommendedName>
</protein>
<comment type="caution">
    <text evidence="1">The sequence shown here is derived from an EMBL/GenBank/DDBJ whole genome shotgun (WGS) entry which is preliminary data.</text>
</comment>
<dbReference type="Proteomes" id="UP000187367">
    <property type="component" value="Unassembled WGS sequence"/>
</dbReference>
<sequence length="68" mass="7024">MKHCCSVYIHHVGDGGIVNFGGAYRISPITMEKVVEGAGGPNIGLAAADFFGSQLSPAVGEETITEES</sequence>
<name>A0A1R1S0Q6_9BACI</name>
<accession>A0A1R1QDS3</accession>
<dbReference type="AlphaFoldDB" id="A0A1R1S0Q6"/>
<accession>A0A1R1S0Q6</accession>
<dbReference type="Pfam" id="PF10676">
    <property type="entry name" value="gerPA"/>
    <property type="match status" value="1"/>
</dbReference>